<evidence type="ECO:0008006" key="12">
    <source>
        <dbReference type="Google" id="ProtNLM"/>
    </source>
</evidence>
<keyword evidence="11" id="KW-1185">Reference proteome</keyword>
<dbReference type="Proteomes" id="UP000655588">
    <property type="component" value="Unassembled WGS sequence"/>
</dbReference>
<feature type="transmembrane region" description="Helical" evidence="9">
    <location>
        <begin position="185"/>
        <end position="210"/>
    </location>
</feature>
<dbReference type="PANTHER" id="PTHR21137">
    <property type="entry name" value="ODORANT RECEPTOR"/>
    <property type="match status" value="1"/>
</dbReference>
<feature type="transmembrane region" description="Helical" evidence="9">
    <location>
        <begin position="100"/>
        <end position="121"/>
    </location>
</feature>
<keyword evidence="6 9" id="KW-0472">Membrane</keyword>
<evidence type="ECO:0000313" key="10">
    <source>
        <dbReference type="EMBL" id="KAF3426620.1"/>
    </source>
</evidence>
<dbReference type="GO" id="GO:0005549">
    <property type="term" value="F:odorant binding"/>
    <property type="evidence" value="ECO:0007669"/>
    <property type="project" value="InterPro"/>
</dbReference>
<evidence type="ECO:0000313" key="11">
    <source>
        <dbReference type="Proteomes" id="UP000655588"/>
    </source>
</evidence>
<feature type="transmembrane region" description="Helical" evidence="9">
    <location>
        <begin position="603"/>
        <end position="624"/>
    </location>
</feature>
<dbReference type="AlphaFoldDB" id="A0A833S8F0"/>
<keyword evidence="2" id="KW-0716">Sensory transduction</keyword>
<evidence type="ECO:0000256" key="7">
    <source>
        <dbReference type="ARBA" id="ARBA00023170"/>
    </source>
</evidence>
<evidence type="ECO:0000256" key="1">
    <source>
        <dbReference type="ARBA" id="ARBA00004141"/>
    </source>
</evidence>
<evidence type="ECO:0000256" key="3">
    <source>
        <dbReference type="ARBA" id="ARBA00022692"/>
    </source>
</evidence>
<feature type="transmembrane region" description="Helical" evidence="9">
    <location>
        <begin position="923"/>
        <end position="945"/>
    </location>
</feature>
<accession>A0A833S8F0</accession>
<dbReference type="InterPro" id="IPR004117">
    <property type="entry name" value="7tm6_olfct_rcpt"/>
</dbReference>
<evidence type="ECO:0000256" key="9">
    <source>
        <dbReference type="SAM" id="Phobius"/>
    </source>
</evidence>
<name>A0A833S8F0_9HYME</name>
<feature type="transmembrane region" description="Helical" evidence="9">
    <location>
        <begin position="633"/>
        <end position="652"/>
    </location>
</feature>
<comment type="caution">
    <text evidence="10">The sequence shown here is derived from an EMBL/GenBank/DDBJ whole genome shotgun (WGS) entry which is preliminary data.</text>
</comment>
<keyword evidence="3 9" id="KW-0812">Transmembrane</keyword>
<evidence type="ECO:0000256" key="5">
    <source>
        <dbReference type="ARBA" id="ARBA00022989"/>
    </source>
</evidence>
<sequence length="1078" mass="126770">MAFLKILVLLAHKEDFFRLILYLQERFLYADYNDYEKRIIIGCKRKCIFFVSFLTISIMATLGAYVLKPIIETSYLNIYFSKYFKKCIRQDTSIQHVLSLYHIGITYFCFDNFLCILNLHVAAQFRILQYRISNITDLMNRETLEINQTFKASSSCFANKYYETFKKCIRQHQALIAYCKKLEEVFNLIVLVQILVFSMMICLHGYQILIAKTSNIVRTIFICHISGCLCQLLMFTYSCDCIIRESLNIAIAVYRGPWPFLPSTTSGRMMRKDLTIVIMRSSIPCYLTGRGFFIVSLETYTSIVSDRLKSNMSAKHHKDISFRLTTFFLKVVGLWLSTTRVEKWLRNAVVVYTILTIIFSAWIHSRNLYFSWGDFSISSYIVCNLLGLFTVFFKIVTIFIYREKFFRLIVHMQENFWHFSYDQYENSVLANTKRMCIYFVCVFSIFSQFTVFSYIMRPIICKSVNLRFSVHFERRNKFVNDQILANIGKNKSERILIFDMHLDLPLSISPYYEIMYLIQTLALYQNGVCYLCIDDIFCIMCLHVAGQFRILQYRMENVLSPKDKDKLDQYANEDASIKCYAIFKNCIQQHQILIEFYTTLEEIFTIILLGQVLTFSILICFIGYQAFLVELPLSWRISLVLYLTSNIWQLWIFTYSCDFMAQESMNIANAAYIASWIYLPMDRFGKMIRKGLQFVIMRSRRPCYLTACGFFPISLETFTKISSYMVCNLLGMFLVFLKIVTVFIYKEKFFRLIVHMQENFWHFNYDQYENSILADTKRMCIYFVCVFSIFSQFTAFSYIINPVISNIGRNATERILIFDMHLDLPLSTSPYYEIMYLIQALAVYQNDVCYLCIDDIFCIMCLHAASQFRILQYRIANVPSLKIKDKLDQYANEDASIKCYAIFKNCIQQHQTLIEFSTTLEEIFTIIVLGQVLTFSILICFVGYLTLLVELTLSSRISLICFLSTNISQLWIFTYSCDFMAQESMNVANAVYTAPWIYLPMDRFGKMIRQDLQIVMMRSRRACYLTACGFFPISLETFTKVILFIILPIFYSINKLVSFLFKNSSNKLSEFFSIIIIT</sequence>
<evidence type="ECO:0000256" key="6">
    <source>
        <dbReference type="ARBA" id="ARBA00023136"/>
    </source>
</evidence>
<organism evidence="10 11">
    <name type="scientific">Frieseomelitta varia</name>
    <dbReference type="NCBI Taxonomy" id="561572"/>
    <lineage>
        <taxon>Eukaryota</taxon>
        <taxon>Metazoa</taxon>
        <taxon>Ecdysozoa</taxon>
        <taxon>Arthropoda</taxon>
        <taxon>Hexapoda</taxon>
        <taxon>Insecta</taxon>
        <taxon>Pterygota</taxon>
        <taxon>Neoptera</taxon>
        <taxon>Endopterygota</taxon>
        <taxon>Hymenoptera</taxon>
        <taxon>Apocrita</taxon>
        <taxon>Aculeata</taxon>
        <taxon>Apoidea</taxon>
        <taxon>Anthophila</taxon>
        <taxon>Apidae</taxon>
        <taxon>Frieseomelitta</taxon>
    </lineage>
</organism>
<reference evidence="10" key="1">
    <citation type="submission" date="2019-11" db="EMBL/GenBank/DDBJ databases">
        <title>The nuclear and mitochondrial genomes of Frieseomelitta varia - a highly eusocial stingless bee (Meliponini) with a permanently sterile worker caste.</title>
        <authorList>
            <person name="Freitas F.C.P."/>
            <person name="Lourenco A.P."/>
            <person name="Nunes F.M.F."/>
            <person name="Paschoal A.R."/>
            <person name="Abreu F.C.P."/>
            <person name="Barbin F.O."/>
            <person name="Bataglia L."/>
            <person name="Cardoso-Junior C.A.M."/>
            <person name="Cervoni M.S."/>
            <person name="Silva S.R."/>
            <person name="Dalarmi F."/>
            <person name="Del Lama M.A."/>
            <person name="Depintor T.S."/>
            <person name="Ferreira K.M."/>
            <person name="Goria P.S."/>
            <person name="Jaskot M.C."/>
            <person name="Lago D.C."/>
            <person name="Luna-Lucena D."/>
            <person name="Moda L.M."/>
            <person name="Nascimento L."/>
            <person name="Pedrino M."/>
            <person name="Rabico F.O."/>
            <person name="Sanches F.C."/>
            <person name="Santos D.E."/>
            <person name="Santos C.G."/>
            <person name="Vieira J."/>
            <person name="Lopes T.F."/>
            <person name="Barchuk A.R."/>
            <person name="Hartfelder K."/>
            <person name="Simoes Z.L.P."/>
            <person name="Bitondi M.M.G."/>
            <person name="Pinheiro D.G."/>
        </authorList>
    </citation>
    <scope>NUCLEOTIDE SEQUENCE</scope>
    <source>
        <strain evidence="10">USP_RPSP 00005682</strain>
        <tissue evidence="10">Whole individual</tissue>
    </source>
</reference>
<feature type="transmembrane region" description="Helical" evidence="9">
    <location>
        <begin position="1022"/>
        <end position="1051"/>
    </location>
</feature>
<dbReference type="GO" id="GO:0005886">
    <property type="term" value="C:plasma membrane"/>
    <property type="evidence" value="ECO:0007669"/>
    <property type="project" value="TreeGrafter"/>
</dbReference>
<feature type="transmembrane region" description="Helical" evidence="9">
    <location>
        <begin position="344"/>
        <end position="365"/>
    </location>
</feature>
<dbReference type="PANTHER" id="PTHR21137:SF44">
    <property type="entry name" value="ODORANT RECEPTOR 13A-RELATED"/>
    <property type="match status" value="1"/>
</dbReference>
<protein>
    <recommendedName>
        <fullName evidence="12">Odorant receptor</fullName>
    </recommendedName>
</protein>
<feature type="transmembrane region" description="Helical" evidence="9">
    <location>
        <begin position="377"/>
        <end position="401"/>
    </location>
</feature>
<feature type="transmembrane region" description="Helical" evidence="9">
    <location>
        <begin position="216"/>
        <end position="237"/>
    </location>
</feature>
<dbReference type="GO" id="GO:0007165">
    <property type="term" value="P:signal transduction"/>
    <property type="evidence" value="ECO:0007669"/>
    <property type="project" value="UniProtKB-KW"/>
</dbReference>
<gene>
    <name evidence="10" type="ORF">E2986_13966</name>
</gene>
<keyword evidence="8" id="KW-0807">Transducer</keyword>
<feature type="transmembrane region" description="Helical" evidence="9">
    <location>
        <begin position="436"/>
        <end position="456"/>
    </location>
</feature>
<feature type="transmembrane region" description="Helical" evidence="9">
    <location>
        <begin position="320"/>
        <end position="337"/>
    </location>
</feature>
<feature type="transmembrane region" description="Helical" evidence="9">
    <location>
        <begin position="725"/>
        <end position="745"/>
    </location>
</feature>
<feature type="transmembrane region" description="Helical" evidence="9">
    <location>
        <begin position="47"/>
        <end position="67"/>
    </location>
</feature>
<keyword evidence="4" id="KW-0552">Olfaction</keyword>
<feature type="transmembrane region" description="Helical" evidence="9">
    <location>
        <begin position="957"/>
        <end position="973"/>
    </location>
</feature>
<dbReference type="GO" id="GO:0004984">
    <property type="term" value="F:olfactory receptor activity"/>
    <property type="evidence" value="ECO:0007669"/>
    <property type="project" value="InterPro"/>
</dbReference>
<evidence type="ECO:0000256" key="4">
    <source>
        <dbReference type="ARBA" id="ARBA00022725"/>
    </source>
</evidence>
<dbReference type="EMBL" id="WNWW01000307">
    <property type="protein sequence ID" value="KAF3426620.1"/>
    <property type="molecule type" value="Genomic_DNA"/>
</dbReference>
<feature type="transmembrane region" description="Helical" evidence="9">
    <location>
        <begin position="277"/>
        <end position="300"/>
    </location>
</feature>
<comment type="subcellular location">
    <subcellularLocation>
        <location evidence="1">Membrane</location>
        <topology evidence="1">Multi-pass membrane protein</topology>
    </subcellularLocation>
</comment>
<feature type="transmembrane region" description="Helical" evidence="9">
    <location>
        <begin position="780"/>
        <end position="800"/>
    </location>
</feature>
<keyword evidence="7" id="KW-0675">Receptor</keyword>
<keyword evidence="5 9" id="KW-1133">Transmembrane helix</keyword>
<evidence type="ECO:0000256" key="8">
    <source>
        <dbReference type="ARBA" id="ARBA00023224"/>
    </source>
</evidence>
<evidence type="ECO:0000256" key="2">
    <source>
        <dbReference type="ARBA" id="ARBA00022606"/>
    </source>
</evidence>
<dbReference type="Pfam" id="PF02949">
    <property type="entry name" value="7tm_6"/>
    <property type="match status" value="3"/>
</dbReference>
<proteinExistence type="predicted"/>